<keyword evidence="4 9" id="KW-0479">Metal-binding</keyword>
<dbReference type="Gene3D" id="3.40.225.10">
    <property type="entry name" value="Class II aldolase/adducin N-terminal domain"/>
    <property type="match status" value="1"/>
</dbReference>
<evidence type="ECO:0000256" key="1">
    <source>
        <dbReference type="ARBA" id="ARBA00006274"/>
    </source>
</evidence>
<comment type="pathway">
    <text evidence="9">Amino-acid biosynthesis; L-methionine biosynthesis via salvage pathway; L-methionine from S-methyl-5-thio-alpha-D-ribose 1-phosphate: step 2/6.</text>
</comment>
<accession>A0A4Y7NJ46</accession>
<feature type="domain" description="Class II aldolase/adducin N-terminal" evidence="10">
    <location>
        <begin position="25"/>
        <end position="220"/>
    </location>
</feature>
<dbReference type="PANTHER" id="PTHR10640">
    <property type="entry name" value="METHYLTHIORIBULOSE-1-PHOSPHATE DEHYDRATASE"/>
    <property type="match status" value="1"/>
</dbReference>
<dbReference type="SMART" id="SM01007">
    <property type="entry name" value="Aldolase_II"/>
    <property type="match status" value="1"/>
</dbReference>
<evidence type="ECO:0000256" key="2">
    <source>
        <dbReference type="ARBA" id="ARBA00022490"/>
    </source>
</evidence>
<keyword evidence="2 9" id="KW-0963">Cytoplasm</keyword>
<feature type="binding site" evidence="9">
    <location>
        <position position="96"/>
    </location>
    <ligand>
        <name>substrate</name>
    </ligand>
</feature>
<dbReference type="NCBIfam" id="TIGR03328">
    <property type="entry name" value="salvage_mtnB"/>
    <property type="match status" value="1"/>
</dbReference>
<name>A0A4Y7NJ46_9CRUS</name>
<dbReference type="FunFam" id="3.40.225.10:FF:000003">
    <property type="entry name" value="Methylthioribulose-1-phosphate dehydratase"/>
    <property type="match status" value="1"/>
</dbReference>
<dbReference type="PANTHER" id="PTHR10640:SF7">
    <property type="entry name" value="METHYLTHIORIBULOSE-1-PHOSPHATE DEHYDRATASE"/>
    <property type="match status" value="1"/>
</dbReference>
<dbReference type="InterPro" id="IPR036409">
    <property type="entry name" value="Aldolase_II/adducin_N_sf"/>
</dbReference>
<dbReference type="InterPro" id="IPR001303">
    <property type="entry name" value="Aldolase_II/adducin_N"/>
</dbReference>
<keyword evidence="7 9" id="KW-0456">Lyase</keyword>
<dbReference type="Pfam" id="PF00596">
    <property type="entry name" value="Aldolase_II"/>
    <property type="match status" value="1"/>
</dbReference>
<feature type="binding site" evidence="9">
    <location>
        <position position="193"/>
    </location>
    <ligand>
        <name>Zn(2+)</name>
        <dbReference type="ChEBI" id="CHEBI:29105"/>
    </ligand>
</feature>
<dbReference type="InterPro" id="IPR027514">
    <property type="entry name" value="Salvage_MtnB_euk"/>
</dbReference>
<organism evidence="11">
    <name type="scientific">Moina brachiata</name>
    <dbReference type="NCBI Taxonomy" id="675436"/>
    <lineage>
        <taxon>Eukaryota</taxon>
        <taxon>Metazoa</taxon>
        <taxon>Ecdysozoa</taxon>
        <taxon>Arthropoda</taxon>
        <taxon>Crustacea</taxon>
        <taxon>Branchiopoda</taxon>
        <taxon>Diplostraca</taxon>
        <taxon>Cladocera</taxon>
        <taxon>Anomopoda</taxon>
        <taxon>Moinidae</taxon>
        <taxon>Moina</taxon>
    </lineage>
</organism>
<dbReference type="GO" id="GO:0005737">
    <property type="term" value="C:cytoplasm"/>
    <property type="evidence" value="ECO:0007669"/>
    <property type="project" value="UniProtKB-SubCell"/>
</dbReference>
<evidence type="ECO:0000259" key="10">
    <source>
        <dbReference type="SMART" id="SM01007"/>
    </source>
</evidence>
<comment type="similarity">
    <text evidence="1">Belongs to the aldolase class II family. Adducin subfamily.</text>
</comment>
<sequence>MELSDHSGSWAEENEDAWDEHHPRVLIPEMCKLFYTLGWVTGTGGGMSIKRGPAIYIAPSGVQKERIKAEDLFIQDMNGQDLKLPPPTKKLKKSQCTPLFMCAYTERGAGAVIHTHSKAAVLVTLLCGAEFRISRQEMIKGIWNAKLGRNYNYDEELVVPVIENTCWESDLESYLREAIEKYPETSAVLVRRHGIYVWGKTWEQTKAMCECYDYLMDLAVSMKQLNIPWV</sequence>
<dbReference type="HAMAP" id="MF_03116">
    <property type="entry name" value="Salvage_MtnB_euk"/>
    <property type="match status" value="1"/>
</dbReference>
<dbReference type="EC" id="4.2.1.109" evidence="9"/>
<evidence type="ECO:0000256" key="9">
    <source>
        <dbReference type="HAMAP-Rule" id="MF_03116"/>
    </source>
</evidence>
<keyword evidence="5 9" id="KW-0862">Zinc</keyword>
<evidence type="ECO:0000256" key="8">
    <source>
        <dbReference type="ARBA" id="ARBA00060021"/>
    </source>
</evidence>
<evidence type="ECO:0000256" key="7">
    <source>
        <dbReference type="ARBA" id="ARBA00023239"/>
    </source>
</evidence>
<comment type="function">
    <text evidence="8">Catalyzes the dehydration of methylthioribulose-1-phosphate (MTRu-1-P) into 2,3-diketo-5-methylthiopentyl-1-phosphate (DK-MTP-1-P). Functions in the methionine salvage pathway, which plays a key role in cancer, apoptosis, microbial proliferation and inflammation. May inhibit the CASP1-related inflammatory response (pyroptosis), the CASP9-dependent apoptotic pathway and the cytochrome c-dependent and APAF1-mediated cell death.</text>
</comment>
<reference evidence="11" key="1">
    <citation type="submission" date="2018-08" db="EMBL/GenBank/DDBJ databases">
        <authorList>
            <person name="Cornetti L."/>
        </authorList>
    </citation>
    <scope>NUCLEOTIDE SEQUENCE</scope>
    <source>
        <strain evidence="11">DE-FRO-2-1</strain>
    </source>
</reference>
<dbReference type="GO" id="GO:0019509">
    <property type="term" value="P:L-methionine salvage from methylthioadenosine"/>
    <property type="evidence" value="ECO:0007669"/>
    <property type="project" value="UniProtKB-UniRule"/>
</dbReference>
<feature type="binding site" evidence="9">
    <location>
        <position position="116"/>
    </location>
    <ligand>
        <name>Zn(2+)</name>
        <dbReference type="ChEBI" id="CHEBI:29105"/>
    </ligand>
</feature>
<evidence type="ECO:0000313" key="11">
    <source>
        <dbReference type="EMBL" id="SVE93251.1"/>
    </source>
</evidence>
<evidence type="ECO:0000256" key="4">
    <source>
        <dbReference type="ARBA" id="ARBA00022723"/>
    </source>
</evidence>
<dbReference type="InterPro" id="IPR017714">
    <property type="entry name" value="MethylthioRu-1-P_deHdtase_MtnB"/>
</dbReference>
<comment type="catalytic activity">
    <reaction evidence="9">
        <text>5-(methylsulfanyl)-D-ribulose 1-phosphate = 5-methylsulfanyl-2,3-dioxopentyl phosphate + H2O</text>
        <dbReference type="Rhea" id="RHEA:15549"/>
        <dbReference type="ChEBI" id="CHEBI:15377"/>
        <dbReference type="ChEBI" id="CHEBI:58548"/>
        <dbReference type="ChEBI" id="CHEBI:58828"/>
        <dbReference type="EC" id="4.2.1.109"/>
    </reaction>
</comment>
<dbReference type="AlphaFoldDB" id="A0A4Y7NJ46"/>
<dbReference type="UniPathway" id="UPA00904">
    <property type="reaction ID" value="UER00875"/>
</dbReference>
<feature type="active site" description="Proton donor/acceptor" evidence="9">
    <location>
        <position position="137"/>
    </location>
</feature>
<evidence type="ECO:0000256" key="3">
    <source>
        <dbReference type="ARBA" id="ARBA00022605"/>
    </source>
</evidence>
<dbReference type="GO" id="GO:0046570">
    <property type="term" value="F:methylthioribulose 1-phosphate dehydratase activity"/>
    <property type="evidence" value="ECO:0007669"/>
    <property type="project" value="UniProtKB-UniRule"/>
</dbReference>
<protein>
    <recommendedName>
        <fullName evidence="9">Probable methylthioribulose-1-phosphate dehydratase</fullName>
        <shortName evidence="9">MTRu-1-P dehydratase</shortName>
        <ecNumber evidence="9">4.2.1.109</ecNumber>
    </recommendedName>
</protein>
<proteinExistence type="evidence at transcript level"/>
<dbReference type="GO" id="GO:0008270">
    <property type="term" value="F:zinc ion binding"/>
    <property type="evidence" value="ECO:0007669"/>
    <property type="project" value="UniProtKB-UniRule"/>
</dbReference>
<dbReference type="SUPFAM" id="SSF53639">
    <property type="entry name" value="AraD/HMP-PK domain-like"/>
    <property type="match status" value="1"/>
</dbReference>
<comment type="subcellular location">
    <subcellularLocation>
        <location evidence="9">Cytoplasm</location>
    </subcellularLocation>
</comment>
<comment type="similarity">
    <text evidence="9">Belongs to the aldolase class II family. MtnB subfamily.</text>
</comment>
<dbReference type="EMBL" id="LR023632">
    <property type="protein sequence ID" value="SVE93251.1"/>
    <property type="molecule type" value="mRNA"/>
</dbReference>
<gene>
    <name evidence="11" type="primary">EOG090X0D1G</name>
</gene>
<evidence type="ECO:0000256" key="6">
    <source>
        <dbReference type="ARBA" id="ARBA00023167"/>
    </source>
</evidence>
<feature type="binding site" evidence="9">
    <location>
        <position position="114"/>
    </location>
    <ligand>
        <name>Zn(2+)</name>
        <dbReference type="ChEBI" id="CHEBI:29105"/>
    </ligand>
</feature>
<comment type="cofactor">
    <cofactor evidence="9">
        <name>Zn(2+)</name>
        <dbReference type="ChEBI" id="CHEBI:29105"/>
    </cofactor>
    <text evidence="9">Binds 1 zinc ion per subunit.</text>
</comment>
<keyword evidence="3 9" id="KW-0028">Amino-acid biosynthesis</keyword>
<evidence type="ECO:0000256" key="5">
    <source>
        <dbReference type="ARBA" id="ARBA00022833"/>
    </source>
</evidence>
<keyword evidence="6 9" id="KW-0486">Methionine biosynthesis</keyword>